<proteinExistence type="predicted"/>
<dbReference type="SUPFAM" id="SSF102400">
    <property type="entry name" value="DNA polymerase III chi subunit"/>
    <property type="match status" value="1"/>
</dbReference>
<dbReference type="Proteomes" id="UP000002372">
    <property type="component" value="Chromosome"/>
</dbReference>
<reference evidence="2 4" key="4">
    <citation type="submission" date="2015-03" db="EMBL/GenBank/DDBJ databases">
        <authorList>
            <person name="Regsiter A."/>
            <person name="william w."/>
        </authorList>
    </citation>
    <scope>NUCLEOTIDE SEQUENCE [LARGE SCALE GENOMIC DNA]</scope>
    <source>
        <strain evidence="2 4">CB1</strain>
    </source>
</reference>
<dbReference type="EMBL" id="FP475956">
    <property type="protein sequence ID" value="CAZ89585.1"/>
    <property type="molecule type" value="Genomic_DNA"/>
</dbReference>
<dbReference type="InterPro" id="IPR007459">
    <property type="entry name" value="DNA_pol3_chi"/>
</dbReference>
<dbReference type="AlphaFoldDB" id="D6CM07"/>
<dbReference type="InterPro" id="IPR036768">
    <property type="entry name" value="PolIII_chi_sf"/>
</dbReference>
<evidence type="ECO:0000313" key="1">
    <source>
        <dbReference type="EMBL" id="CAZ89585.1"/>
    </source>
</evidence>
<dbReference type="EMBL" id="CTRI01000027">
    <property type="protein sequence ID" value="CQR36376.1"/>
    <property type="molecule type" value="Genomic_DNA"/>
</dbReference>
<protein>
    <submittedName>
        <fullName evidence="1">DNA polymerase III chi subunit, HolC</fullName>
    </submittedName>
</protein>
<dbReference type="Pfam" id="PF04364">
    <property type="entry name" value="DNA_pol3_chi"/>
    <property type="match status" value="1"/>
</dbReference>
<gene>
    <name evidence="1" type="ordered locus">THI_2980</name>
    <name evidence="2" type="ORF">THICB1_50428</name>
</gene>
<accession>D6CM07</accession>
<keyword evidence="4" id="KW-1185">Reference proteome</keyword>
<dbReference type="HOGENOM" id="CLU_131584_2_0_4"/>
<dbReference type="GO" id="GO:0003887">
    <property type="term" value="F:DNA-directed DNA polymerase activity"/>
    <property type="evidence" value="ECO:0007669"/>
    <property type="project" value="InterPro"/>
</dbReference>
<name>D6CM07_THIA3</name>
<dbReference type="KEGG" id="thi:THI_2980"/>
<dbReference type="PANTHER" id="PTHR38767:SF1">
    <property type="entry name" value="DNA POLYMERASE III SUBUNIT CHI"/>
    <property type="match status" value="1"/>
</dbReference>
<dbReference type="eggNOG" id="COG2927">
    <property type="taxonomic scope" value="Bacteria"/>
</dbReference>
<reference evidence="3" key="2">
    <citation type="journal article" date="2010" name="PLoS Genet.">
        <title>Structure, function, and evolution of the Thiomonas spp. genome.</title>
        <authorList>
            <person name="Arsene-Ploetze F."/>
            <person name="Koechler S."/>
            <person name="Marchal M."/>
            <person name="Coppee J.Y."/>
            <person name="Chandler M."/>
            <person name="Bonnefoy V."/>
            <person name="Brochier-Armanet C."/>
            <person name="Barakat M."/>
            <person name="Barbe V."/>
            <person name="Battaglia-Brunet F."/>
            <person name="Bruneel O."/>
            <person name="Bryan C.G."/>
            <person name="Cleiss-Arnold J."/>
            <person name="Cruveiller S."/>
            <person name="Erhardt M."/>
            <person name="Heinrich-Salmeron A."/>
            <person name="Hommais F."/>
            <person name="Joulian C."/>
            <person name="Krin E."/>
            <person name="Lieutaud A."/>
            <person name="Lievremont D."/>
            <person name="Michel C."/>
            <person name="Muller D."/>
            <person name="Ortet P."/>
            <person name="Proux C."/>
            <person name="Siguier P."/>
            <person name="Roche D."/>
            <person name="Rouy Z."/>
            <person name="Salvignol G."/>
            <person name="Slyemi D."/>
            <person name="Talla E."/>
            <person name="Weiss S."/>
            <person name="Weissenbach J."/>
            <person name="Medigue C."/>
            <person name="Bertin P.N."/>
        </authorList>
    </citation>
    <scope>NUCLEOTIDE SEQUENCE [LARGE SCALE GENOMIC DNA]</scope>
    <source>
        <strain evidence="3">DSM 22701 / CIP 110005 / 3As</strain>
    </source>
</reference>
<dbReference type="Proteomes" id="UP000078599">
    <property type="component" value="Unassembled WGS sequence"/>
</dbReference>
<organism evidence="1 3">
    <name type="scientific">Thiomonas arsenitoxydans (strain DSM 22701 / CIP 110005 / 3As)</name>
    <dbReference type="NCBI Taxonomy" id="426114"/>
    <lineage>
        <taxon>Bacteria</taxon>
        <taxon>Pseudomonadati</taxon>
        <taxon>Pseudomonadota</taxon>
        <taxon>Betaproteobacteria</taxon>
        <taxon>Burkholderiales</taxon>
        <taxon>Thiomonas</taxon>
    </lineage>
</organism>
<evidence type="ECO:0000313" key="4">
    <source>
        <dbReference type="Proteomes" id="UP000078599"/>
    </source>
</evidence>
<dbReference type="Gene3D" id="3.40.50.10110">
    <property type="entry name" value="DNA polymerase III subunit chi"/>
    <property type="match status" value="1"/>
</dbReference>
<sequence>MSGNPPLRAIMPCSVEFRVNLPDPLRYACGLLRTATQRGARVLVAAPEPLLTELDPLLWTFQPGSFVPHVWQDDPLADKTPVILAPQPDLPRAGRVTALVNLGPDLVTGWESLERVIELVSENGPDKPAARERLRAYRAAGFDPTIIPSRS</sequence>
<dbReference type="GO" id="GO:0006260">
    <property type="term" value="P:DNA replication"/>
    <property type="evidence" value="ECO:0007669"/>
    <property type="project" value="InterPro"/>
</dbReference>
<reference evidence="1" key="3">
    <citation type="submission" date="2010-07" db="EMBL/GenBank/DDBJ databases">
        <authorList>
            <person name="Genoscope - CEA"/>
        </authorList>
    </citation>
    <scope>NUCLEOTIDE SEQUENCE</scope>
    <source>
        <strain evidence="1">3As</strain>
    </source>
</reference>
<dbReference type="GO" id="GO:0003677">
    <property type="term" value="F:DNA binding"/>
    <property type="evidence" value="ECO:0007669"/>
    <property type="project" value="InterPro"/>
</dbReference>
<reference key="1">
    <citation type="submission" date="2009-07" db="EMBL/GenBank/DDBJ databases">
        <authorList>
            <person name="Genoscope - CEA"/>
        </authorList>
    </citation>
    <scope>NUCLEOTIDE SEQUENCE</scope>
    <source>
        <strain>3As</strain>
    </source>
</reference>
<evidence type="ECO:0000313" key="3">
    <source>
        <dbReference type="Proteomes" id="UP000002372"/>
    </source>
</evidence>
<dbReference type="PANTHER" id="PTHR38767">
    <property type="entry name" value="DNA POLYMERASE III SUBUNIT CHI"/>
    <property type="match status" value="1"/>
</dbReference>
<dbReference type="GO" id="GO:0032298">
    <property type="term" value="P:positive regulation of DNA-templated DNA replication initiation"/>
    <property type="evidence" value="ECO:0007669"/>
    <property type="project" value="TreeGrafter"/>
</dbReference>
<evidence type="ECO:0000313" key="2">
    <source>
        <dbReference type="EMBL" id="CQR36376.1"/>
    </source>
</evidence>